<protein>
    <submittedName>
        <fullName evidence="1">Uncharacterized protein</fullName>
    </submittedName>
</protein>
<accession>A0AAD9FJS5</accession>
<evidence type="ECO:0000313" key="1">
    <source>
        <dbReference type="EMBL" id="KAK1904399.1"/>
    </source>
</evidence>
<organism evidence="1 2">
    <name type="scientific">Dissostichus eleginoides</name>
    <name type="common">Patagonian toothfish</name>
    <name type="synonym">Dissostichus amissus</name>
    <dbReference type="NCBI Taxonomy" id="100907"/>
    <lineage>
        <taxon>Eukaryota</taxon>
        <taxon>Metazoa</taxon>
        <taxon>Chordata</taxon>
        <taxon>Craniata</taxon>
        <taxon>Vertebrata</taxon>
        <taxon>Euteleostomi</taxon>
        <taxon>Actinopterygii</taxon>
        <taxon>Neopterygii</taxon>
        <taxon>Teleostei</taxon>
        <taxon>Neoteleostei</taxon>
        <taxon>Acanthomorphata</taxon>
        <taxon>Eupercaria</taxon>
        <taxon>Perciformes</taxon>
        <taxon>Notothenioidei</taxon>
        <taxon>Nototheniidae</taxon>
        <taxon>Dissostichus</taxon>
    </lineage>
</organism>
<gene>
    <name evidence="1" type="ORF">KUDE01_011581</name>
</gene>
<comment type="caution">
    <text evidence="1">The sequence shown here is derived from an EMBL/GenBank/DDBJ whole genome shotgun (WGS) entry which is preliminary data.</text>
</comment>
<sequence>MKMWPSTNYTLATPSLYIFTGDFNGIRGYRWLMYKEQHSRVEEMHSQAEASSFPERVEAEASNVHSSDEHARCLSSTRERLPLAWAAFINTLAICCGQRFRLTTTTHKLSREGEVGRRC</sequence>
<dbReference type="AlphaFoldDB" id="A0AAD9FJS5"/>
<reference evidence="1" key="1">
    <citation type="submission" date="2023-04" db="EMBL/GenBank/DDBJ databases">
        <title>Chromosome-level genome of Chaenocephalus aceratus.</title>
        <authorList>
            <person name="Park H."/>
        </authorList>
    </citation>
    <scope>NUCLEOTIDE SEQUENCE</scope>
    <source>
        <strain evidence="1">DE</strain>
        <tissue evidence="1">Muscle</tissue>
    </source>
</reference>
<dbReference type="EMBL" id="JASDAP010000004">
    <property type="protein sequence ID" value="KAK1904399.1"/>
    <property type="molecule type" value="Genomic_DNA"/>
</dbReference>
<keyword evidence="2" id="KW-1185">Reference proteome</keyword>
<evidence type="ECO:0000313" key="2">
    <source>
        <dbReference type="Proteomes" id="UP001228049"/>
    </source>
</evidence>
<name>A0AAD9FJS5_DISEL</name>
<dbReference type="Proteomes" id="UP001228049">
    <property type="component" value="Unassembled WGS sequence"/>
</dbReference>
<proteinExistence type="predicted"/>